<keyword evidence="2" id="KW-0479">Metal-binding</keyword>
<evidence type="ECO:0000256" key="1">
    <source>
        <dbReference type="ARBA" id="ARBA00022670"/>
    </source>
</evidence>
<dbReference type="PATRIC" id="fig|471821.5.peg.647"/>
<evidence type="ECO:0000256" key="6">
    <source>
        <dbReference type="RuleBase" id="RU003797"/>
    </source>
</evidence>
<keyword evidence="5" id="KW-0482">Metalloprotease</keyword>
<dbReference type="SUPFAM" id="SSF102712">
    <property type="entry name" value="JAB1/MPN domain"/>
    <property type="match status" value="1"/>
</dbReference>
<dbReference type="KEGG" id="rsd:TGRD_396"/>
<dbReference type="Pfam" id="PF04002">
    <property type="entry name" value="RadC"/>
    <property type="match status" value="1"/>
</dbReference>
<comment type="similarity">
    <text evidence="6">Belongs to the UPF0758 family.</text>
</comment>
<dbReference type="GO" id="GO:0046872">
    <property type="term" value="F:metal ion binding"/>
    <property type="evidence" value="ECO:0007669"/>
    <property type="project" value="UniProtKB-KW"/>
</dbReference>
<evidence type="ECO:0000256" key="4">
    <source>
        <dbReference type="ARBA" id="ARBA00022833"/>
    </source>
</evidence>
<evidence type="ECO:0000313" key="9">
    <source>
        <dbReference type="Proteomes" id="UP000001691"/>
    </source>
</evidence>
<dbReference type="PANTHER" id="PTHR30471:SF3">
    <property type="entry name" value="UPF0758 PROTEIN YEES-RELATED"/>
    <property type="match status" value="1"/>
</dbReference>
<keyword evidence="3" id="KW-0378">Hydrolase</keyword>
<dbReference type="InterPro" id="IPR037518">
    <property type="entry name" value="MPN"/>
</dbReference>
<dbReference type="InterPro" id="IPR025657">
    <property type="entry name" value="RadC_JAB"/>
</dbReference>
<dbReference type="Gene3D" id="3.40.140.10">
    <property type="entry name" value="Cytidine Deaminase, domain 2"/>
    <property type="match status" value="1"/>
</dbReference>
<protein>
    <submittedName>
        <fullName evidence="8">DNA repair protein RadC</fullName>
    </submittedName>
</protein>
<accession>B1H050</accession>
<dbReference type="PANTHER" id="PTHR30471">
    <property type="entry name" value="DNA REPAIR PROTEIN RADC"/>
    <property type="match status" value="1"/>
</dbReference>
<evidence type="ECO:0000256" key="5">
    <source>
        <dbReference type="ARBA" id="ARBA00023049"/>
    </source>
</evidence>
<dbReference type="NCBIfam" id="TIGR00608">
    <property type="entry name" value="radc"/>
    <property type="match status" value="1"/>
</dbReference>
<dbReference type="RefSeq" id="WP_015423408.1">
    <property type="nucleotide sequence ID" value="NC_020419.1"/>
</dbReference>
<dbReference type="InterPro" id="IPR010994">
    <property type="entry name" value="RuvA_2-like"/>
</dbReference>
<dbReference type="Proteomes" id="UP000001691">
    <property type="component" value="Chromosome"/>
</dbReference>
<dbReference type="CDD" id="cd08071">
    <property type="entry name" value="MPN_DUF2466"/>
    <property type="match status" value="1"/>
</dbReference>
<proteinExistence type="inferred from homology"/>
<evidence type="ECO:0000313" key="8">
    <source>
        <dbReference type="EMBL" id="BAG13882.1"/>
    </source>
</evidence>
<dbReference type="SUPFAM" id="SSF47781">
    <property type="entry name" value="RuvA domain 2-like"/>
    <property type="match status" value="1"/>
</dbReference>
<gene>
    <name evidence="8" type="ordered locus">TGRD_396</name>
</gene>
<sequence>MNIKKPEPHYLGHRCRLRKKFIPGGFSNLADYEILELTLTYVLPRKDVKALAKEMINKFGSLKQVFDADTDQLKGIKGISDYSAEFLLFLKKFISLYLSLDIKEKDRLSSPKNVKDYLISTLSGENIEKFYAILLNSGNRVTDCLEIESGTVNKSLLIPRKIAEIALKCRAASVVIAHNHPGGTLKPSQNDINATVAVKKALESIEISLLDHIIISNNNYFSFKEYSLI</sequence>
<evidence type="ECO:0000256" key="2">
    <source>
        <dbReference type="ARBA" id="ARBA00022723"/>
    </source>
</evidence>
<keyword evidence="4" id="KW-0862">Zinc</keyword>
<dbReference type="GO" id="GO:0006508">
    <property type="term" value="P:proteolysis"/>
    <property type="evidence" value="ECO:0007669"/>
    <property type="project" value="UniProtKB-KW"/>
</dbReference>
<feature type="domain" description="MPN" evidence="7">
    <location>
        <begin position="107"/>
        <end position="229"/>
    </location>
</feature>
<reference evidence="9" key="1">
    <citation type="journal article" date="2008" name="Proc. Natl. Acad. Sci. U.S.A.">
        <title>Complete genome of the uncultured termite group 1 bacteria in a single host protist cell.</title>
        <authorList>
            <person name="Hongoh Y."/>
            <person name="Sharma V.K."/>
            <person name="Prakash T."/>
            <person name="Noda S."/>
            <person name="Taylor T.D."/>
            <person name="Kudo T."/>
            <person name="Sakaki Y."/>
            <person name="Toyoda A."/>
            <person name="Hattori M."/>
            <person name="Ohkuma M."/>
        </authorList>
    </citation>
    <scope>NUCLEOTIDE SEQUENCE [LARGE SCALE GENOMIC DNA]</scope>
    <source>
        <strain evidence="9">Rs-D17 genomovar Ri2008</strain>
    </source>
</reference>
<keyword evidence="9" id="KW-1185">Reference proteome</keyword>
<dbReference type="STRING" id="471821.TGRD_399"/>
<evidence type="ECO:0000259" key="7">
    <source>
        <dbReference type="PROSITE" id="PS50249"/>
    </source>
</evidence>
<dbReference type="InterPro" id="IPR001405">
    <property type="entry name" value="UPF0758"/>
</dbReference>
<dbReference type="HOGENOM" id="CLU_073529_0_0_0"/>
<evidence type="ECO:0000256" key="3">
    <source>
        <dbReference type="ARBA" id="ARBA00022801"/>
    </source>
</evidence>
<organism evidence="8 9">
    <name type="scientific">Endomicrobium trichonymphae</name>
    <dbReference type="NCBI Taxonomy" id="1408204"/>
    <lineage>
        <taxon>Bacteria</taxon>
        <taxon>Pseudomonadati</taxon>
        <taxon>Elusimicrobiota</taxon>
        <taxon>Endomicrobiia</taxon>
        <taxon>Endomicrobiales</taxon>
        <taxon>Endomicrobiaceae</taxon>
        <taxon>Candidatus Endomicrobiellum</taxon>
    </lineage>
</organism>
<keyword evidence="1" id="KW-0645">Protease</keyword>
<dbReference type="NCBIfam" id="NF000642">
    <property type="entry name" value="PRK00024.1"/>
    <property type="match status" value="1"/>
</dbReference>
<dbReference type="GO" id="GO:0008237">
    <property type="term" value="F:metallopeptidase activity"/>
    <property type="evidence" value="ECO:0007669"/>
    <property type="project" value="UniProtKB-KW"/>
</dbReference>
<name>B1H050_ENDTX</name>
<dbReference type="AlphaFoldDB" id="B1H050"/>
<dbReference type="EMBL" id="AP009510">
    <property type="protein sequence ID" value="BAG13882.1"/>
    <property type="molecule type" value="Genomic_DNA"/>
</dbReference>
<dbReference type="PROSITE" id="PS50249">
    <property type="entry name" value="MPN"/>
    <property type="match status" value="1"/>
</dbReference>